<organism evidence="2">
    <name type="scientific">uncultured Thermomicrobiales bacterium</name>
    <dbReference type="NCBI Taxonomy" id="1645740"/>
    <lineage>
        <taxon>Bacteria</taxon>
        <taxon>Pseudomonadati</taxon>
        <taxon>Thermomicrobiota</taxon>
        <taxon>Thermomicrobia</taxon>
        <taxon>Thermomicrobiales</taxon>
        <taxon>environmental samples</taxon>
    </lineage>
</organism>
<feature type="region of interest" description="Disordered" evidence="1">
    <location>
        <begin position="91"/>
        <end position="138"/>
    </location>
</feature>
<reference evidence="2" key="1">
    <citation type="submission" date="2020-02" db="EMBL/GenBank/DDBJ databases">
        <authorList>
            <person name="Meier V. D."/>
        </authorList>
    </citation>
    <scope>NUCLEOTIDE SEQUENCE</scope>
    <source>
        <strain evidence="2">AVDCRST_MAG59</strain>
    </source>
</reference>
<dbReference type="AlphaFoldDB" id="A0A6J4VGJ2"/>
<evidence type="ECO:0000256" key="1">
    <source>
        <dbReference type="SAM" id="MobiDB-lite"/>
    </source>
</evidence>
<evidence type="ECO:0000313" key="2">
    <source>
        <dbReference type="EMBL" id="CAA9577406.1"/>
    </source>
</evidence>
<accession>A0A6J4VGJ2</accession>
<proteinExistence type="predicted"/>
<dbReference type="EMBL" id="CADCWF010000313">
    <property type="protein sequence ID" value="CAA9577406.1"/>
    <property type="molecule type" value="Genomic_DNA"/>
</dbReference>
<protein>
    <submittedName>
        <fullName evidence="2">Uncharacterized protein</fullName>
    </submittedName>
</protein>
<sequence>MGCEGSSSRPNRNIPLRGPLLRLRLSCVSKHVAEAETAGADLVRLVGGIPAVALARRARLQHRLDRAAAREAAATFAIGAGQPSAIERNPVAASGAGGAGNQHVSTPRNPFVGSVAAPAAGHSNRGADAPAPLGRRSPRFVPENQRIIWLTAGV</sequence>
<name>A0A6J4VGJ2_9BACT</name>
<gene>
    <name evidence="2" type="ORF">AVDCRST_MAG59-4290</name>
</gene>